<dbReference type="RefSeq" id="XP_007324260.1">
    <property type="nucleotide sequence ID" value="XM_007324198.1"/>
</dbReference>
<reference evidence="1" key="1">
    <citation type="submission" date="2011-04" db="EMBL/GenBank/DDBJ databases">
        <title>Evolution of plant cell wall degrading machinery underlies the functional diversity of forest fungi.</title>
        <authorList>
            <consortium name="US DOE Joint Genome Institute (JGI-PGF)"/>
            <person name="Eastwood D.C."/>
            <person name="Floudas D."/>
            <person name="Binder M."/>
            <person name="Majcherczyk A."/>
            <person name="Schneider P."/>
            <person name="Aerts A."/>
            <person name="Asiegbu F.O."/>
            <person name="Baker S.E."/>
            <person name="Barry K."/>
            <person name="Bendiksby M."/>
            <person name="Blumentritt M."/>
            <person name="Coutinho P.M."/>
            <person name="Cullen D."/>
            <person name="Cullen D."/>
            <person name="Gathman A."/>
            <person name="Goodell B."/>
            <person name="Henrissat B."/>
            <person name="Ihrmark K."/>
            <person name="Kauserud H."/>
            <person name="Kohler A."/>
            <person name="LaButti K."/>
            <person name="Lapidus A."/>
            <person name="Lavin J.L."/>
            <person name="Lee Y.-H."/>
            <person name="Lindquist E."/>
            <person name="Lilly W."/>
            <person name="Lucas S."/>
            <person name="Morin E."/>
            <person name="Murat C."/>
            <person name="Oguiza J.A."/>
            <person name="Park J."/>
            <person name="Pisabarro A.G."/>
            <person name="Riley R."/>
            <person name="Rosling A."/>
            <person name="Salamov A."/>
            <person name="Schmidt O."/>
            <person name="Schmutz J."/>
            <person name="Skrede I."/>
            <person name="Stenlid J."/>
            <person name="Wiebenga A."/>
            <person name="Xie X."/>
            <person name="Kues U."/>
            <person name="Hibbett D.S."/>
            <person name="Hoffmeister D."/>
            <person name="Hogberg N."/>
            <person name="Martin F."/>
            <person name="Grigoriev I.V."/>
            <person name="Watkinson S.C."/>
        </authorList>
    </citation>
    <scope>NUCLEOTIDE SEQUENCE</scope>
    <source>
        <strain evidence="1">S7.9</strain>
    </source>
</reference>
<dbReference type="KEGG" id="sla:SERLADRAFT_443569"/>
<dbReference type="GeneID" id="18815938"/>
<dbReference type="EMBL" id="GL945445">
    <property type="protein sequence ID" value="EGO19036.1"/>
    <property type="molecule type" value="Genomic_DNA"/>
</dbReference>
<sequence length="208" mass="23864">MAHLSPEDNVTRLPSTRIEGSKLEITTRSHQLVSHTRRTSLGVAYIPLSAIINISTAQSIECPFPNGRTSRDSGLMIDLQEDDHQTMLLPLSITSADAVDRNMRAMCFTEYGWRRRKYLILHLERTAHLCLLYYPQTEKLVFKFEQVNEACKQEPSEKYEDLPDLQARMATVNDWASRWTKIVSLENHQPIGQLIMRRTTCAAMGEDQ</sequence>
<evidence type="ECO:0000313" key="1">
    <source>
        <dbReference type="EMBL" id="EGO19036.1"/>
    </source>
</evidence>
<dbReference type="AlphaFoldDB" id="F8PCT7"/>
<dbReference type="Proteomes" id="UP000008064">
    <property type="component" value="Unassembled WGS sequence"/>
</dbReference>
<dbReference type="HOGENOM" id="CLU_1321607_0_0_1"/>
<gene>
    <name evidence="1" type="ORF">SERLADRAFT_443569</name>
</gene>
<protein>
    <submittedName>
        <fullName evidence="1">Uncharacterized protein</fullName>
    </submittedName>
</protein>
<proteinExistence type="predicted"/>
<name>F8PCT7_SERL9</name>
<organism>
    <name type="scientific">Serpula lacrymans var. lacrymans (strain S7.9)</name>
    <name type="common">Dry rot fungus</name>
    <dbReference type="NCBI Taxonomy" id="578457"/>
    <lineage>
        <taxon>Eukaryota</taxon>
        <taxon>Fungi</taxon>
        <taxon>Dikarya</taxon>
        <taxon>Basidiomycota</taxon>
        <taxon>Agaricomycotina</taxon>
        <taxon>Agaricomycetes</taxon>
        <taxon>Agaricomycetidae</taxon>
        <taxon>Boletales</taxon>
        <taxon>Coniophorineae</taxon>
        <taxon>Serpulaceae</taxon>
        <taxon>Serpula</taxon>
    </lineage>
</organism>
<accession>F8PCT7</accession>